<organism evidence="1">
    <name type="scientific">uncultured Leptolyngbya sp</name>
    <dbReference type="NCBI Taxonomy" id="332963"/>
    <lineage>
        <taxon>Bacteria</taxon>
        <taxon>Bacillati</taxon>
        <taxon>Cyanobacteriota</taxon>
        <taxon>Cyanophyceae</taxon>
        <taxon>Leptolyngbyales</taxon>
        <taxon>Leptolyngbyaceae</taxon>
        <taxon>Leptolyngbya group</taxon>
        <taxon>Leptolyngbya</taxon>
        <taxon>environmental samples</taxon>
    </lineage>
</organism>
<dbReference type="EMBL" id="CADCTY010001453">
    <property type="protein sequence ID" value="CAA9371041.1"/>
    <property type="molecule type" value="Genomic_DNA"/>
</dbReference>
<gene>
    <name evidence="1" type="ORF">AVDCRST_MAG94-4172</name>
</gene>
<dbReference type="AlphaFoldDB" id="A0A6J4MWT0"/>
<proteinExistence type="predicted"/>
<evidence type="ECO:0000313" key="1">
    <source>
        <dbReference type="EMBL" id="CAA9371041.1"/>
    </source>
</evidence>
<name>A0A6J4MWT0_9CYAN</name>
<sequence length="183" mass="19990">MLDAFIPAELAVAPNPLGLPFNLKLTTIPIDAHTCFELWMPDARGALLSEEAMLLRGDRARLEEICAKLTDLLGASLSHDESPHYQATADRWQGVRSALYDAGADFDAIGVTYLPQSLYPSPTSKGGLTAWTLQEARWEVSFLNLQPLPLGFRAQALPIKVTIAFGQSITKFVQTAPVLARRA</sequence>
<reference evidence="1" key="1">
    <citation type="submission" date="2020-02" db="EMBL/GenBank/DDBJ databases">
        <authorList>
            <person name="Meier V. D."/>
        </authorList>
    </citation>
    <scope>NUCLEOTIDE SEQUENCE</scope>
    <source>
        <strain evidence="1">AVDCRST_MAG94</strain>
    </source>
</reference>
<protein>
    <submittedName>
        <fullName evidence="1">Uncharacterized protein</fullName>
    </submittedName>
</protein>
<accession>A0A6J4MWT0</accession>